<dbReference type="PANTHER" id="PTHR48051:SF1">
    <property type="entry name" value="RAS SUPPRESSOR PROTEIN 1"/>
    <property type="match status" value="1"/>
</dbReference>
<organism evidence="5 6">
    <name type="scientific">Ascaris lumbricoides</name>
    <name type="common">Giant roundworm</name>
    <dbReference type="NCBI Taxonomy" id="6252"/>
    <lineage>
        <taxon>Eukaryota</taxon>
        <taxon>Metazoa</taxon>
        <taxon>Ecdysozoa</taxon>
        <taxon>Nematoda</taxon>
        <taxon>Chromadorea</taxon>
        <taxon>Rhabditida</taxon>
        <taxon>Spirurina</taxon>
        <taxon>Ascaridomorpha</taxon>
        <taxon>Ascaridoidea</taxon>
        <taxon>Ascarididae</taxon>
        <taxon>Ascaris</taxon>
    </lineage>
</organism>
<keyword evidence="2" id="KW-0677">Repeat</keyword>
<dbReference type="PROSITE" id="PS51450">
    <property type="entry name" value="LRR"/>
    <property type="match status" value="2"/>
</dbReference>
<dbReference type="SMART" id="SM00364">
    <property type="entry name" value="LRR_BAC"/>
    <property type="match status" value="5"/>
</dbReference>
<dbReference type="InterPro" id="IPR005146">
    <property type="entry name" value="B3/B4_tRNA-bd"/>
</dbReference>
<evidence type="ECO:0000256" key="1">
    <source>
        <dbReference type="ARBA" id="ARBA00022614"/>
    </source>
</evidence>
<sequence>MSSGGDDIFQEWGDVRKVLDEGRCELVITSIALNERNPTIDDETLQAAIFSKVCFLNIFGSPLNFVDLSQVGLRVLHSAIINLQQLTNLVLRSNSLNEVPTEIGELKKLKLIDFSFNRIEYLPPSIGKLPNLASLILAHNEGSPLNFVDLSQVGLRVLHSAIINLQQLTNLVLRSNSLNEVPTEIGELKKLKLIDFSFNRIEYLPPSIGKLPNLASLILAHNEMKLLPDLSDLPALQLLDVSHNVLDTFPTSFASSGCKLQTLLLNSNNITEIPREVERFGDQLKAINLSANQLVDLPLSLAKLPKLKTLDLTENKFADKRFGKLAADKRHTASSLIDYLRKKIPASSKKGKNAGDGDKREDQRKEDIEGPMITVNFGSNAVEMKRLDSVSEIRPHIICCLLRNIEMNASKLKLILLIQNKLHDTLCEQRTRACIGTHDYTKLRPPLTYCALEPDTLVITPLHRHTSLTGRELIAALSAEAELLRKKQKRNSYSSIHKYLHLVEKLPSYPCIVDADGLVISFAPVTNCENTKLSVETHEIFVEVTSNESQALCRTIMDQFIEELAINKYSPNLVVEQIKVYQQNGELLSAYPGKLDLHLLSVNVQRELISGTADVSSRDCQDTPPAE</sequence>
<proteinExistence type="predicted"/>
<dbReference type="WBParaSite" id="ALUE_0001411801-mRNA-1">
    <property type="protein sequence ID" value="ALUE_0001411801-mRNA-1"/>
    <property type="gene ID" value="ALUE_0001411801"/>
</dbReference>
<dbReference type="InterPro" id="IPR050216">
    <property type="entry name" value="LRR_domain-containing"/>
</dbReference>
<evidence type="ECO:0000313" key="5">
    <source>
        <dbReference type="Proteomes" id="UP000036681"/>
    </source>
</evidence>
<dbReference type="GO" id="GO:0005737">
    <property type="term" value="C:cytoplasm"/>
    <property type="evidence" value="ECO:0007669"/>
    <property type="project" value="TreeGrafter"/>
</dbReference>
<evidence type="ECO:0000256" key="3">
    <source>
        <dbReference type="SAM" id="MobiDB-lite"/>
    </source>
</evidence>
<feature type="domain" description="B3/B4 tRNA-binding" evidence="4">
    <location>
        <begin position="393"/>
        <end position="566"/>
    </location>
</feature>
<dbReference type="InterPro" id="IPR003591">
    <property type="entry name" value="Leu-rich_rpt_typical-subtyp"/>
</dbReference>
<name>A0A9J2PXM5_ASCLU</name>
<accession>A0A9J2PXM5</accession>
<dbReference type="GO" id="GO:0003723">
    <property type="term" value="F:RNA binding"/>
    <property type="evidence" value="ECO:0007669"/>
    <property type="project" value="InterPro"/>
</dbReference>
<keyword evidence="1" id="KW-0433">Leucine-rich repeat</keyword>
<dbReference type="SMART" id="SM00369">
    <property type="entry name" value="LRR_TYP"/>
    <property type="match status" value="6"/>
</dbReference>
<dbReference type="AlphaFoldDB" id="A0A9J2PXM5"/>
<dbReference type="InterPro" id="IPR001611">
    <property type="entry name" value="Leu-rich_rpt"/>
</dbReference>
<evidence type="ECO:0000313" key="6">
    <source>
        <dbReference type="WBParaSite" id="ALUE_0001411801-mRNA-1"/>
    </source>
</evidence>
<protein>
    <submittedName>
        <fullName evidence="6">B3/B4 tRNA-binding domain-containing protein</fullName>
    </submittedName>
</protein>
<dbReference type="PANTHER" id="PTHR48051">
    <property type="match status" value="1"/>
</dbReference>
<dbReference type="GO" id="GO:0004826">
    <property type="term" value="F:phenylalanine-tRNA ligase activity"/>
    <property type="evidence" value="ECO:0007669"/>
    <property type="project" value="InterPro"/>
</dbReference>
<dbReference type="SMART" id="SM00873">
    <property type="entry name" value="B3_4"/>
    <property type="match status" value="1"/>
</dbReference>
<reference evidence="6" key="1">
    <citation type="submission" date="2023-03" db="UniProtKB">
        <authorList>
            <consortium name="WormBaseParasite"/>
        </authorList>
    </citation>
    <scope>IDENTIFICATION</scope>
</reference>
<dbReference type="InterPro" id="IPR020825">
    <property type="entry name" value="Phe-tRNA_synthase-like_B3/B4"/>
</dbReference>
<dbReference type="InterPro" id="IPR032675">
    <property type="entry name" value="LRR_dom_sf"/>
</dbReference>
<feature type="compositionally biased region" description="Basic and acidic residues" evidence="3">
    <location>
        <begin position="353"/>
        <end position="368"/>
    </location>
</feature>
<dbReference type="Proteomes" id="UP000036681">
    <property type="component" value="Unplaced"/>
</dbReference>
<dbReference type="Gene3D" id="3.80.10.10">
    <property type="entry name" value="Ribonuclease Inhibitor"/>
    <property type="match status" value="3"/>
</dbReference>
<feature type="region of interest" description="Disordered" evidence="3">
    <location>
        <begin position="347"/>
        <end position="370"/>
    </location>
</feature>
<dbReference type="Gene3D" id="3.50.40.10">
    <property type="entry name" value="Phenylalanyl-trna Synthetase, Chain B, domain 3"/>
    <property type="match status" value="1"/>
</dbReference>
<dbReference type="SUPFAM" id="SSF52058">
    <property type="entry name" value="L domain-like"/>
    <property type="match status" value="1"/>
</dbReference>
<evidence type="ECO:0000256" key="2">
    <source>
        <dbReference type="ARBA" id="ARBA00022737"/>
    </source>
</evidence>
<dbReference type="Pfam" id="PF13855">
    <property type="entry name" value="LRR_8"/>
    <property type="match status" value="3"/>
</dbReference>
<evidence type="ECO:0000259" key="4">
    <source>
        <dbReference type="SMART" id="SM00873"/>
    </source>
</evidence>
<keyword evidence="5" id="KW-1185">Reference proteome</keyword>